<keyword evidence="2" id="KW-1185">Reference proteome</keyword>
<reference evidence="1 2" key="1">
    <citation type="submission" date="2019-03" db="EMBL/GenBank/DDBJ databases">
        <title>Genomic Encyclopedia of Type Strains, Phase IV (KMG-IV): sequencing the most valuable type-strain genomes for metagenomic binning, comparative biology and taxonomic classification.</title>
        <authorList>
            <person name="Goeker M."/>
        </authorList>
    </citation>
    <scope>NUCLEOTIDE SEQUENCE [LARGE SCALE GENOMIC DNA]</scope>
    <source>
        <strain evidence="1 2">DSM 654</strain>
    </source>
</reference>
<dbReference type="InterPro" id="IPR006626">
    <property type="entry name" value="PbH1"/>
</dbReference>
<gene>
    <name evidence="1" type="ORF">EV671_1001123</name>
</gene>
<comment type="caution">
    <text evidence="1">The sequence shown here is derived from an EMBL/GenBank/DDBJ whole genome shotgun (WGS) entry which is preliminary data.</text>
</comment>
<evidence type="ECO:0000313" key="2">
    <source>
        <dbReference type="Proteomes" id="UP000295110"/>
    </source>
</evidence>
<accession>A0A4R3VKH3</accession>
<organism evidence="1 2">
    <name type="scientific">Roseateles saccharophilus</name>
    <name type="common">Pseudomonas saccharophila</name>
    <dbReference type="NCBI Taxonomy" id="304"/>
    <lineage>
        <taxon>Bacteria</taxon>
        <taxon>Pseudomonadati</taxon>
        <taxon>Pseudomonadota</taxon>
        <taxon>Betaproteobacteria</taxon>
        <taxon>Burkholderiales</taxon>
        <taxon>Sphaerotilaceae</taxon>
        <taxon>Roseateles</taxon>
    </lineage>
</organism>
<sequence length="278" mass="27812">MHAERSLVRVARRGLLLGALLLAAPLALAVDGAILINQARALAGGVSAGDAPGFPVSINTPGYYVLTSNLTVPNSSTTAIQINANNVTIDLNGFAILGPNVCATDGFTVAQPCTQPSGSPYAGVGVDAGTAVAFNVNNTRIINGTIDGMGGIGVFANVNARIEKLNITNCGSYGIYTFGGVILDTLVRGNGNTGILTTGAVIRDSRSVFNRGTGIQTGAASSLSGNIVSTNLGYGLLLSGNSRFADNVIDNNNGGNANPQISGGTAAGVNTCGTAACP</sequence>
<dbReference type="SUPFAM" id="SSF51126">
    <property type="entry name" value="Pectin lyase-like"/>
    <property type="match status" value="1"/>
</dbReference>
<protein>
    <recommendedName>
        <fullName evidence="3">Parallel beta helix pectate lyase-like protein</fullName>
    </recommendedName>
</protein>
<proteinExistence type="predicted"/>
<name>A0A4R3VKH3_ROSSA</name>
<dbReference type="AlphaFoldDB" id="A0A4R3VKH3"/>
<evidence type="ECO:0008006" key="3">
    <source>
        <dbReference type="Google" id="ProtNLM"/>
    </source>
</evidence>
<dbReference type="SMART" id="SM00710">
    <property type="entry name" value="PbH1"/>
    <property type="match status" value="4"/>
</dbReference>
<dbReference type="Proteomes" id="UP000295110">
    <property type="component" value="Unassembled WGS sequence"/>
</dbReference>
<evidence type="ECO:0000313" key="1">
    <source>
        <dbReference type="EMBL" id="TCV04368.1"/>
    </source>
</evidence>
<dbReference type="EMBL" id="SMBU01000001">
    <property type="protein sequence ID" value="TCV04368.1"/>
    <property type="molecule type" value="Genomic_DNA"/>
</dbReference>
<dbReference type="Gene3D" id="2.160.20.10">
    <property type="entry name" value="Single-stranded right-handed beta-helix, Pectin lyase-like"/>
    <property type="match status" value="1"/>
</dbReference>
<dbReference type="OrthoDB" id="8772891at2"/>
<dbReference type="InterPro" id="IPR012334">
    <property type="entry name" value="Pectin_lyas_fold"/>
</dbReference>
<dbReference type="RefSeq" id="WP_132569084.1">
    <property type="nucleotide sequence ID" value="NZ_CBCSGL010000004.1"/>
</dbReference>
<dbReference type="InterPro" id="IPR011050">
    <property type="entry name" value="Pectin_lyase_fold/virulence"/>
</dbReference>